<evidence type="ECO:0000313" key="14">
    <source>
        <dbReference type="Proteomes" id="UP001146067"/>
    </source>
</evidence>
<comment type="subcellular location">
    <subcellularLocation>
        <location evidence="2">Cell surface</location>
    </subcellularLocation>
    <subcellularLocation>
        <location evidence="9">Cytoplasm</location>
    </subcellularLocation>
    <subcellularLocation>
        <location evidence="8">Secreted</location>
        <location evidence="8">Capsule</location>
    </subcellularLocation>
    <subcellularLocation>
        <location evidence="1">Secreted</location>
        <location evidence="1">Cell wall</location>
    </subcellularLocation>
</comment>
<comment type="caution">
    <text evidence="13">The sequence shown here is derived from an EMBL/GenBank/DDBJ whole genome shotgun (WGS) entry which is preliminary data.</text>
</comment>
<dbReference type="GO" id="GO:0009986">
    <property type="term" value="C:cell surface"/>
    <property type="evidence" value="ECO:0007669"/>
    <property type="project" value="UniProtKB-SubCell"/>
</dbReference>
<dbReference type="InterPro" id="IPR027413">
    <property type="entry name" value="GROEL-like_equatorial_sf"/>
</dbReference>
<dbReference type="NCBIfam" id="NF009489">
    <property type="entry name" value="PRK12851.1"/>
    <property type="match status" value="1"/>
</dbReference>
<dbReference type="SUPFAM" id="SSF52029">
    <property type="entry name" value="GroEL apical domain-like"/>
    <property type="match status" value="1"/>
</dbReference>
<evidence type="ECO:0000256" key="2">
    <source>
        <dbReference type="ARBA" id="ARBA00004241"/>
    </source>
</evidence>
<dbReference type="Pfam" id="PF00118">
    <property type="entry name" value="Cpn60_TCP1"/>
    <property type="match status" value="1"/>
</dbReference>
<evidence type="ECO:0000256" key="5">
    <source>
        <dbReference type="ARBA" id="ARBA00022840"/>
    </source>
</evidence>
<dbReference type="InterPro" id="IPR027410">
    <property type="entry name" value="TCP-1-like_intermed_sf"/>
</dbReference>
<dbReference type="EMBL" id="JAPZVP010000009">
    <property type="protein sequence ID" value="MDA1360584.1"/>
    <property type="molecule type" value="Genomic_DNA"/>
</dbReference>
<feature type="region of interest" description="Disordered" evidence="12">
    <location>
        <begin position="524"/>
        <end position="545"/>
    </location>
</feature>
<dbReference type="Gene3D" id="1.10.560.10">
    <property type="entry name" value="GroEL-like equatorial domain"/>
    <property type="match status" value="1"/>
</dbReference>
<dbReference type="InterPro" id="IPR018370">
    <property type="entry name" value="Chaperonin_Cpn60_CS"/>
</dbReference>
<organism evidence="13 14">
    <name type="scientific">Glycomyces luteolus</name>
    <dbReference type="NCBI Taxonomy" id="2670330"/>
    <lineage>
        <taxon>Bacteria</taxon>
        <taxon>Bacillati</taxon>
        <taxon>Actinomycetota</taxon>
        <taxon>Actinomycetes</taxon>
        <taxon>Glycomycetales</taxon>
        <taxon>Glycomycetaceae</taxon>
        <taxon>Glycomyces</taxon>
    </lineage>
</organism>
<comment type="function">
    <text evidence="9 11">Together with its co-chaperonin GroES, plays an essential role in assisting protein folding. The GroEL-GroES system forms a nano-cage that allows encapsulation of the non-native substrate proteins and provides a physical environment optimized to promote and accelerate protein folding.</text>
</comment>
<dbReference type="GO" id="GO:0042603">
    <property type="term" value="C:capsule"/>
    <property type="evidence" value="ECO:0007669"/>
    <property type="project" value="UniProtKB-SubCell"/>
</dbReference>
<keyword evidence="5 9" id="KW-0067">ATP-binding</keyword>
<dbReference type="NCBIfam" id="NF009488">
    <property type="entry name" value="PRK12850.1"/>
    <property type="match status" value="1"/>
</dbReference>
<dbReference type="GO" id="GO:0140662">
    <property type="term" value="F:ATP-dependent protein folding chaperone"/>
    <property type="evidence" value="ECO:0007669"/>
    <property type="project" value="InterPro"/>
</dbReference>
<dbReference type="NCBIfam" id="NF009487">
    <property type="entry name" value="PRK12849.1"/>
    <property type="match status" value="1"/>
</dbReference>
<evidence type="ECO:0000256" key="4">
    <source>
        <dbReference type="ARBA" id="ARBA00022741"/>
    </source>
</evidence>
<dbReference type="PRINTS" id="PR00298">
    <property type="entry name" value="CHAPERONIN60"/>
</dbReference>
<dbReference type="Gene3D" id="3.30.260.10">
    <property type="entry name" value="TCP-1-like chaperonin intermediate domain"/>
    <property type="match status" value="1"/>
</dbReference>
<feature type="binding site" evidence="9">
    <location>
        <begin position="29"/>
        <end position="32"/>
    </location>
    <ligand>
        <name>ATP</name>
        <dbReference type="ChEBI" id="CHEBI:30616"/>
    </ligand>
</feature>
<dbReference type="AlphaFoldDB" id="A0A9X3SRZ5"/>
<keyword evidence="7 9" id="KW-0413">Isomerase</keyword>
<feature type="binding site" evidence="9">
    <location>
        <begin position="477"/>
        <end position="479"/>
    </location>
    <ligand>
        <name>ATP</name>
        <dbReference type="ChEBI" id="CHEBI:30616"/>
    </ligand>
</feature>
<dbReference type="RefSeq" id="WP_270110526.1">
    <property type="nucleotide sequence ID" value="NZ_JAPZVP010000009.1"/>
</dbReference>
<comment type="subunit">
    <text evidence="9 11">Forms a cylinder of 14 subunits composed of two heptameric rings stacked back-to-back. Interacts with the co-chaperonin GroES.</text>
</comment>
<keyword evidence="9" id="KW-0963">Cytoplasm</keyword>
<dbReference type="EC" id="5.6.1.7" evidence="9"/>
<feature type="binding site" evidence="9">
    <location>
        <position position="493"/>
    </location>
    <ligand>
        <name>ATP</name>
        <dbReference type="ChEBI" id="CHEBI:30616"/>
    </ligand>
</feature>
<sequence length="545" mass="57574">MPKILNFAEDARHNLLHGIDQLADTVKVTLGPKGRNVVLQRSFGAPLITNDGVTIAKEIELADPYANLGAQLVKEVATKTNDVAGDGTTTATVLAQKMSRAGIKAVTAGANPIAIRKGIEAAANAVSEELLRQAIQISDHEHISQVAAVSAQDPEIGELIAKAMDAVGAEGVISVEDGSSLETVLEVTEGMQFDKGFISPNFITDQDSRQTVFEDPYILITNSKVGSIEELLPVLERVVETSKPLLIIAEDVEGQALATLTVNALRGTLRVCAVKAPAFGDRRKAILGDIAALTGAEVISSEVGLELKQADLSHLGRARRVTVSKDATTIVDGGGERETVDARIAQIKQQASTTESSWDREKLEERLAKLSGGVAVIQVGAATEVELKERKHRIEDAVNATKAAVEEGIVAGGGAALVHAIAILEKVELDDPEARVGLKIVAESLSEPLRRIAINAGESGDVIVNTVEGKGWREGWNAATGEYEDLVSAGILDPVKVTRNALLNAGSIVGMLLTTEVTIVDKPEEEEEQAGHGHSHSHGGHSHSH</sequence>
<evidence type="ECO:0000256" key="8">
    <source>
        <dbReference type="ARBA" id="ARBA00025702"/>
    </source>
</evidence>
<evidence type="ECO:0000256" key="11">
    <source>
        <dbReference type="RuleBase" id="RU000419"/>
    </source>
</evidence>
<comment type="similarity">
    <text evidence="3 9 10">Belongs to the chaperonin (HSP60) family.</text>
</comment>
<dbReference type="NCBIfam" id="NF000592">
    <property type="entry name" value="PRK00013.1"/>
    <property type="match status" value="1"/>
</dbReference>
<gene>
    <name evidence="9 13" type="primary">groL</name>
    <name evidence="9" type="synonym">groEL</name>
    <name evidence="13" type="ORF">O1R50_13185</name>
</gene>
<evidence type="ECO:0000256" key="6">
    <source>
        <dbReference type="ARBA" id="ARBA00023186"/>
    </source>
</evidence>
<dbReference type="PANTHER" id="PTHR45633">
    <property type="entry name" value="60 KDA HEAT SHOCK PROTEIN, MITOCHONDRIAL"/>
    <property type="match status" value="1"/>
</dbReference>
<dbReference type="HAMAP" id="MF_00600">
    <property type="entry name" value="CH60"/>
    <property type="match status" value="1"/>
</dbReference>
<dbReference type="SUPFAM" id="SSF48592">
    <property type="entry name" value="GroEL equatorial domain-like"/>
    <property type="match status" value="1"/>
</dbReference>
<evidence type="ECO:0000256" key="1">
    <source>
        <dbReference type="ARBA" id="ARBA00004191"/>
    </source>
</evidence>
<dbReference type="InterPro" id="IPR027409">
    <property type="entry name" value="GroEL-like_apical_dom_sf"/>
</dbReference>
<dbReference type="Gene3D" id="3.50.7.10">
    <property type="entry name" value="GroEL"/>
    <property type="match status" value="1"/>
</dbReference>
<evidence type="ECO:0000256" key="12">
    <source>
        <dbReference type="SAM" id="MobiDB-lite"/>
    </source>
</evidence>
<protein>
    <recommendedName>
        <fullName evidence="9">Chaperonin GroEL</fullName>
        <ecNumber evidence="9">5.6.1.7</ecNumber>
    </recommendedName>
    <alternativeName>
        <fullName evidence="9">60 kDa chaperonin</fullName>
    </alternativeName>
    <alternativeName>
        <fullName evidence="9">Chaperonin-60</fullName>
        <shortName evidence="9">Cpn60</shortName>
    </alternativeName>
</protein>
<feature type="binding site" evidence="9">
    <location>
        <position position="413"/>
    </location>
    <ligand>
        <name>ATP</name>
        <dbReference type="ChEBI" id="CHEBI:30616"/>
    </ligand>
</feature>
<keyword evidence="14" id="KW-1185">Reference proteome</keyword>
<feature type="binding site" evidence="9">
    <location>
        <begin position="86"/>
        <end position="90"/>
    </location>
    <ligand>
        <name>ATP</name>
        <dbReference type="ChEBI" id="CHEBI:30616"/>
    </ligand>
</feature>
<dbReference type="GO" id="GO:0051082">
    <property type="term" value="F:unfolded protein binding"/>
    <property type="evidence" value="ECO:0007669"/>
    <property type="project" value="UniProtKB-UniRule"/>
</dbReference>
<dbReference type="InterPro" id="IPR002423">
    <property type="entry name" value="Cpn60/GroEL/TCP-1"/>
</dbReference>
<dbReference type="FunFam" id="3.50.7.10:FF:000001">
    <property type="entry name" value="60 kDa chaperonin"/>
    <property type="match status" value="1"/>
</dbReference>
<dbReference type="GO" id="GO:0005737">
    <property type="term" value="C:cytoplasm"/>
    <property type="evidence" value="ECO:0007669"/>
    <property type="project" value="UniProtKB-SubCell"/>
</dbReference>
<proteinExistence type="inferred from homology"/>
<feature type="compositionally biased region" description="Basic residues" evidence="12">
    <location>
        <begin position="533"/>
        <end position="545"/>
    </location>
</feature>
<dbReference type="CDD" id="cd03344">
    <property type="entry name" value="GroEL"/>
    <property type="match status" value="1"/>
</dbReference>
<dbReference type="SUPFAM" id="SSF54849">
    <property type="entry name" value="GroEL-intermediate domain like"/>
    <property type="match status" value="1"/>
</dbReference>
<dbReference type="GO" id="GO:0009408">
    <property type="term" value="P:response to heat"/>
    <property type="evidence" value="ECO:0007669"/>
    <property type="project" value="UniProtKB-ARBA"/>
</dbReference>
<dbReference type="GO" id="GO:0042026">
    <property type="term" value="P:protein refolding"/>
    <property type="evidence" value="ECO:0007669"/>
    <property type="project" value="UniProtKB-UniRule"/>
</dbReference>
<evidence type="ECO:0000256" key="7">
    <source>
        <dbReference type="ARBA" id="ARBA00023235"/>
    </source>
</evidence>
<dbReference type="InterPro" id="IPR001844">
    <property type="entry name" value="Cpn60/GroEL"/>
</dbReference>
<comment type="caution">
    <text evidence="9">Lacks conserved residue(s) required for the propagation of feature annotation.</text>
</comment>
<keyword evidence="6 9" id="KW-0143">Chaperone</keyword>
<reference evidence="13" key="1">
    <citation type="submission" date="2022-12" db="EMBL/GenBank/DDBJ databases">
        <title>Gycomyces niveus sp.nov.,a novel actinomycete isolated from soil in Shouguan.</title>
        <authorList>
            <person name="Yang X."/>
        </authorList>
    </citation>
    <scope>NUCLEOTIDE SEQUENCE</scope>
    <source>
        <strain evidence="13">NEAU-A15</strain>
    </source>
</reference>
<name>A0A9X3SRZ5_9ACTN</name>
<accession>A0A9X3SRZ5</accession>
<dbReference type="NCBIfam" id="TIGR02348">
    <property type="entry name" value="GroEL"/>
    <property type="match status" value="1"/>
</dbReference>
<dbReference type="PROSITE" id="PS00296">
    <property type="entry name" value="CHAPERONINS_CPN60"/>
    <property type="match status" value="1"/>
</dbReference>
<evidence type="ECO:0000256" key="10">
    <source>
        <dbReference type="RuleBase" id="RU000418"/>
    </source>
</evidence>
<dbReference type="GO" id="GO:0005524">
    <property type="term" value="F:ATP binding"/>
    <property type="evidence" value="ECO:0007669"/>
    <property type="project" value="UniProtKB-UniRule"/>
</dbReference>
<evidence type="ECO:0000256" key="9">
    <source>
        <dbReference type="HAMAP-Rule" id="MF_00600"/>
    </source>
</evidence>
<evidence type="ECO:0000313" key="13">
    <source>
        <dbReference type="EMBL" id="MDA1360584.1"/>
    </source>
</evidence>
<evidence type="ECO:0000256" key="3">
    <source>
        <dbReference type="ARBA" id="ARBA00006607"/>
    </source>
</evidence>
<keyword evidence="4 9" id="KW-0547">Nucleotide-binding</keyword>
<dbReference type="GO" id="GO:0016853">
    <property type="term" value="F:isomerase activity"/>
    <property type="evidence" value="ECO:0007669"/>
    <property type="project" value="UniProtKB-KW"/>
</dbReference>
<dbReference type="Proteomes" id="UP001146067">
    <property type="component" value="Unassembled WGS sequence"/>
</dbReference>